<comment type="subcellular location">
    <subcellularLocation>
        <location evidence="1">Virion</location>
    </subcellularLocation>
</comment>
<gene>
    <name evidence="8" type="ORF">H3RhizoL13507e1361_000003</name>
</gene>
<comment type="similarity">
    <text evidence="7">Belongs to the Leviviricetes maturation protein family.</text>
</comment>
<keyword evidence="3" id="KW-1161">Viral attachment to host cell</keyword>
<evidence type="ECO:0000256" key="5">
    <source>
        <dbReference type="ARBA" id="ARBA00023104"/>
    </source>
</evidence>
<evidence type="ECO:0008006" key="9">
    <source>
        <dbReference type="Google" id="ProtNLM"/>
    </source>
</evidence>
<keyword evidence="4" id="KW-0946">Virion</keyword>
<evidence type="ECO:0000256" key="4">
    <source>
        <dbReference type="ARBA" id="ARBA00022844"/>
    </source>
</evidence>
<reference evidence="8" key="1">
    <citation type="submission" date="2019-05" db="EMBL/GenBank/DDBJ databases">
        <title>Metatranscriptomic reconstruction reveals RNA viruses with the potential to shape carbon cycling in soil.</title>
        <authorList>
            <person name="Starr E.P."/>
            <person name="Nuccio E."/>
            <person name="Pett-Ridge J."/>
            <person name="Banfield J.F."/>
            <person name="Firestone M.K."/>
        </authorList>
    </citation>
    <scope>NUCLEOTIDE SEQUENCE</scope>
    <source>
        <strain evidence="8">H3_Rhizo_Litter_13_scaffold_507_e_136_1</strain>
    </source>
</reference>
<organism evidence="8">
    <name type="scientific">Leviviridae sp</name>
    <dbReference type="NCBI Taxonomy" id="2027243"/>
    <lineage>
        <taxon>Viruses</taxon>
        <taxon>Riboviria</taxon>
        <taxon>Orthornavirae</taxon>
        <taxon>Lenarviricota</taxon>
        <taxon>Leviviricetes</taxon>
        <taxon>Norzivirales</taxon>
        <taxon>Fiersviridae</taxon>
    </lineage>
</organism>
<name>A0A514D6R4_9VIRU</name>
<dbReference type="EMBL" id="MN034738">
    <property type="protein sequence ID" value="QDH89292.1"/>
    <property type="molecule type" value="Genomic_RNA"/>
</dbReference>
<evidence type="ECO:0000256" key="1">
    <source>
        <dbReference type="ARBA" id="ARBA00004328"/>
    </source>
</evidence>
<sequence>MVAPVTGFYERSETVHGPTTPGGYRPEWVAKYRAWQRQKKPYNLPLIFYAREARVQTYYSEVIGRYKEWWQVPAYTYAVSGDLWSTLFTEAYNQAYNRLIQQLKADQAELGAALAERKQSMEMIASRSLQLLNFARRLRRLDFVGAGKALGLTRSQLPKGVRGNAKSFANNFLEYSFGWAPLASDIGNAVDTLQRGVPPAMVRSRGRKNYNFSSFSPNPSGGDLTSLTGWMKVQLGCQVQVDNPNLFLANQLGFVNPAAIAWEIVPFSFVVDYFFNVQSFLNSFTDLWGLDIKLPYRTKRLHIDSYDTHSSPTSPLEQYAGKYDVIERAPGPFSGPTLKLKEPWQISPTRALTSISLLVQALK</sequence>
<keyword evidence="6" id="KW-1160">Virus entry into host cell</keyword>
<keyword evidence="2" id="KW-0945">Host-virus interaction</keyword>
<proteinExistence type="inferred from homology"/>
<dbReference type="InterPro" id="IPR005563">
    <property type="entry name" value="A_protein"/>
</dbReference>
<evidence type="ECO:0000256" key="7">
    <source>
        <dbReference type="ARBA" id="ARBA00035110"/>
    </source>
</evidence>
<dbReference type="GO" id="GO:0039666">
    <property type="term" value="P:virion attachment to host cell pilus"/>
    <property type="evidence" value="ECO:0007669"/>
    <property type="project" value="UniProtKB-KW"/>
</dbReference>
<evidence type="ECO:0000256" key="2">
    <source>
        <dbReference type="ARBA" id="ARBA00022581"/>
    </source>
</evidence>
<accession>A0A514D6R4</accession>
<evidence type="ECO:0000313" key="8">
    <source>
        <dbReference type="EMBL" id="QDH89292.1"/>
    </source>
</evidence>
<dbReference type="GO" id="GO:0044423">
    <property type="term" value="C:virion component"/>
    <property type="evidence" value="ECO:0007669"/>
    <property type="project" value="UniProtKB-KW"/>
</dbReference>
<evidence type="ECO:0000256" key="6">
    <source>
        <dbReference type="ARBA" id="ARBA00023296"/>
    </source>
</evidence>
<dbReference type="Pfam" id="PF03863">
    <property type="entry name" value="Phage_mat-A"/>
    <property type="match status" value="2"/>
</dbReference>
<protein>
    <recommendedName>
        <fullName evidence="9">Maturation</fullName>
    </recommendedName>
</protein>
<keyword evidence="5" id="KW-1175">Viral attachment to host cell pilus</keyword>
<evidence type="ECO:0000256" key="3">
    <source>
        <dbReference type="ARBA" id="ARBA00022804"/>
    </source>
</evidence>